<organism evidence="1 2">
    <name type="scientific">Fusarium flagelliforme</name>
    <dbReference type="NCBI Taxonomy" id="2675880"/>
    <lineage>
        <taxon>Eukaryota</taxon>
        <taxon>Fungi</taxon>
        <taxon>Dikarya</taxon>
        <taxon>Ascomycota</taxon>
        <taxon>Pezizomycotina</taxon>
        <taxon>Sordariomycetes</taxon>
        <taxon>Hypocreomycetidae</taxon>
        <taxon>Hypocreales</taxon>
        <taxon>Nectriaceae</taxon>
        <taxon>Fusarium</taxon>
        <taxon>Fusarium incarnatum-equiseti species complex</taxon>
    </lineage>
</organism>
<gene>
    <name evidence="1" type="ORF">FIE12Z_12944</name>
</gene>
<keyword evidence="2" id="KW-1185">Reference proteome</keyword>
<evidence type="ECO:0000313" key="2">
    <source>
        <dbReference type="Proteomes" id="UP000265631"/>
    </source>
</evidence>
<comment type="caution">
    <text evidence="1">The sequence shown here is derived from an EMBL/GenBank/DDBJ whole genome shotgun (WGS) entry which is preliminary data.</text>
</comment>
<reference evidence="1 2" key="1">
    <citation type="journal article" date="2018" name="PLoS Pathog.">
        <title>Evolution of structural diversity of trichothecenes, a family of toxins produced by plant pathogenic and entomopathogenic fungi.</title>
        <authorList>
            <person name="Proctor R.H."/>
            <person name="McCormick S.P."/>
            <person name="Kim H.S."/>
            <person name="Cardoza R.E."/>
            <person name="Stanley A.M."/>
            <person name="Lindo L."/>
            <person name="Kelly A."/>
            <person name="Brown D.W."/>
            <person name="Lee T."/>
            <person name="Vaughan M.M."/>
            <person name="Alexander N.J."/>
            <person name="Busman M."/>
            <person name="Gutierrez S."/>
        </authorList>
    </citation>
    <scope>NUCLEOTIDE SEQUENCE [LARGE SCALE GENOMIC DNA]</scope>
    <source>
        <strain evidence="1 2">NRRL 13405</strain>
    </source>
</reference>
<name>A0A395M4L7_9HYPO</name>
<dbReference type="EMBL" id="PXXK01000832">
    <property type="protein sequence ID" value="RFN41598.1"/>
    <property type="molecule type" value="Genomic_DNA"/>
</dbReference>
<protein>
    <submittedName>
        <fullName evidence="1">Uncharacterized protein</fullName>
    </submittedName>
</protein>
<feature type="non-terminal residue" evidence="1">
    <location>
        <position position="1"/>
    </location>
</feature>
<dbReference type="Proteomes" id="UP000265631">
    <property type="component" value="Unassembled WGS sequence"/>
</dbReference>
<sequence>SFLGGSHGGSTDFNEALSHKDATNYSYRDAIVDMSNADEYKDTAYAQCAQGPGLLNELLRMSRGTNRPRRKELTFAIFRNRQTSPNPQKRDMIVGPNLESWTGAKKKDDIALQLIRGLAAVQKPDVPIRLAVQGDEEDCSQVRRIAEQEIDLPVKICRWNGGWEGEE</sequence>
<dbReference type="AlphaFoldDB" id="A0A395M4L7"/>
<evidence type="ECO:0000313" key="1">
    <source>
        <dbReference type="EMBL" id="RFN41598.1"/>
    </source>
</evidence>
<accession>A0A395M4L7</accession>
<proteinExistence type="predicted"/>